<organism evidence="5 6">
    <name type="scientific">Acidicapsa dinghuensis</name>
    <dbReference type="NCBI Taxonomy" id="2218256"/>
    <lineage>
        <taxon>Bacteria</taxon>
        <taxon>Pseudomonadati</taxon>
        <taxon>Acidobacteriota</taxon>
        <taxon>Terriglobia</taxon>
        <taxon>Terriglobales</taxon>
        <taxon>Acidobacteriaceae</taxon>
        <taxon>Acidicapsa</taxon>
    </lineage>
</organism>
<dbReference type="RefSeq" id="WP_263337474.1">
    <property type="nucleotide sequence ID" value="NZ_JAGSYH010000004.1"/>
</dbReference>
<evidence type="ECO:0000259" key="4">
    <source>
        <dbReference type="Pfam" id="PF10099"/>
    </source>
</evidence>
<sequence>MNPQLHDEFVALRALYYSGEISDEEWALLQIHMSYCDSCRKTFLEYQKIHADVIPAMAAVVAWDSTEAPAESAASLDAAEQRLMRRLDSASTQETRPEPRRFVGRSSRLLIAVCALAIAGLTGIFFIRARNHSIAQGSGAPPPRYQPAQSVSTTPDSAAQQDLERTQAETAKLRQQLDASANRVRQANRALDRVEQQLDSEQTARGQLNQEKEQLKQQLLAMQAEMESMRTRAVSTGTEATEQANRIALLGSQVHELRASLDEKDVALNEKDRMLALDKDFLAHDRDIRDLIGARNLYIADIFDTTESGKTAKQFGRIFYTKDRSLVFYGFDLDSQAGRKQNVSYQVWGSGSDRPAPVSLGLFYQDDTHKRWVLRCNDAKSLARLDMVFVTVEPPGGSNRPTGKPLLRAYLQIQPNHP</sequence>
<feature type="transmembrane region" description="Helical" evidence="3">
    <location>
        <begin position="109"/>
        <end position="127"/>
    </location>
</feature>
<feature type="region of interest" description="Disordered" evidence="2">
    <location>
        <begin position="136"/>
        <end position="163"/>
    </location>
</feature>
<dbReference type="Pfam" id="PF10099">
    <property type="entry name" value="RskA_C"/>
    <property type="match status" value="1"/>
</dbReference>
<keyword evidence="3" id="KW-1133">Transmembrane helix</keyword>
<dbReference type="InterPro" id="IPR041916">
    <property type="entry name" value="Anti_sigma_zinc_sf"/>
</dbReference>
<keyword evidence="6" id="KW-1185">Reference proteome</keyword>
<evidence type="ECO:0000313" key="6">
    <source>
        <dbReference type="Proteomes" id="UP001596091"/>
    </source>
</evidence>
<name>A0ABW1EBX2_9BACT</name>
<reference evidence="6" key="1">
    <citation type="journal article" date="2019" name="Int. J. Syst. Evol. Microbiol.">
        <title>The Global Catalogue of Microorganisms (GCM) 10K type strain sequencing project: providing services to taxonomists for standard genome sequencing and annotation.</title>
        <authorList>
            <consortium name="The Broad Institute Genomics Platform"/>
            <consortium name="The Broad Institute Genome Sequencing Center for Infectious Disease"/>
            <person name="Wu L."/>
            <person name="Ma J."/>
        </authorList>
    </citation>
    <scope>NUCLEOTIDE SEQUENCE [LARGE SCALE GENOMIC DNA]</scope>
    <source>
        <strain evidence="6">JCM 4087</strain>
    </source>
</reference>
<dbReference type="Proteomes" id="UP001596091">
    <property type="component" value="Unassembled WGS sequence"/>
</dbReference>
<keyword evidence="3" id="KW-0472">Membrane</keyword>
<feature type="compositionally biased region" description="Polar residues" evidence="2">
    <location>
        <begin position="147"/>
        <end position="160"/>
    </location>
</feature>
<gene>
    <name evidence="5" type="ORF">ACFPT7_05895</name>
</gene>
<evidence type="ECO:0000256" key="1">
    <source>
        <dbReference type="SAM" id="Coils"/>
    </source>
</evidence>
<dbReference type="EMBL" id="JBHSPH010000002">
    <property type="protein sequence ID" value="MFC5861816.1"/>
    <property type="molecule type" value="Genomic_DNA"/>
</dbReference>
<feature type="coiled-coil region" evidence="1">
    <location>
        <begin position="163"/>
        <end position="232"/>
    </location>
</feature>
<evidence type="ECO:0000256" key="2">
    <source>
        <dbReference type="SAM" id="MobiDB-lite"/>
    </source>
</evidence>
<dbReference type="Gene3D" id="1.10.10.1320">
    <property type="entry name" value="Anti-sigma factor, zinc-finger domain"/>
    <property type="match status" value="1"/>
</dbReference>
<comment type="caution">
    <text evidence="5">The sequence shown here is derived from an EMBL/GenBank/DDBJ whole genome shotgun (WGS) entry which is preliminary data.</text>
</comment>
<keyword evidence="3" id="KW-0812">Transmembrane</keyword>
<evidence type="ECO:0000256" key="3">
    <source>
        <dbReference type="SAM" id="Phobius"/>
    </source>
</evidence>
<accession>A0ABW1EBX2</accession>
<evidence type="ECO:0000313" key="5">
    <source>
        <dbReference type="EMBL" id="MFC5861816.1"/>
    </source>
</evidence>
<feature type="domain" description="Anti-sigma K factor RskA C-terminal" evidence="4">
    <location>
        <begin position="340"/>
        <end position="403"/>
    </location>
</feature>
<dbReference type="InterPro" id="IPR018764">
    <property type="entry name" value="RskA_C"/>
</dbReference>
<keyword evidence="1" id="KW-0175">Coiled coil</keyword>
<proteinExistence type="predicted"/>
<protein>
    <submittedName>
        <fullName evidence="5">Anti-sigma factor domain-containing protein</fullName>
    </submittedName>
</protein>